<gene>
    <name evidence="2 4" type="primary">gcvH</name>
    <name evidence="4" type="ORF">EVJ48_08380</name>
</gene>
<dbReference type="PANTHER" id="PTHR11715:SF3">
    <property type="entry name" value="GLYCINE CLEAVAGE SYSTEM H PROTEIN-RELATED"/>
    <property type="match status" value="1"/>
</dbReference>
<dbReference type="Proteomes" id="UP000322454">
    <property type="component" value="Unassembled WGS sequence"/>
</dbReference>
<dbReference type="InterPro" id="IPR000089">
    <property type="entry name" value="Biotin_lipoyl"/>
</dbReference>
<keyword evidence="1 2" id="KW-0450">Lipoyl</keyword>
<dbReference type="GO" id="GO:0019464">
    <property type="term" value="P:glycine decarboxylation via glycine cleavage system"/>
    <property type="evidence" value="ECO:0007669"/>
    <property type="project" value="UniProtKB-UniRule"/>
</dbReference>
<evidence type="ECO:0000259" key="3">
    <source>
        <dbReference type="PROSITE" id="PS50968"/>
    </source>
</evidence>
<dbReference type="Gene3D" id="2.40.50.100">
    <property type="match status" value="1"/>
</dbReference>
<dbReference type="GO" id="GO:0005960">
    <property type="term" value="C:glycine cleavage complex"/>
    <property type="evidence" value="ECO:0007669"/>
    <property type="project" value="InterPro"/>
</dbReference>
<evidence type="ECO:0000313" key="4">
    <source>
        <dbReference type="EMBL" id="RZV37733.1"/>
    </source>
</evidence>
<accession>A0A520X980</accession>
<evidence type="ECO:0000256" key="1">
    <source>
        <dbReference type="ARBA" id="ARBA00022823"/>
    </source>
</evidence>
<feature type="modified residue" description="N6-lipoyllysine" evidence="2">
    <location>
        <position position="72"/>
    </location>
</feature>
<proteinExistence type="inferred from homology"/>
<comment type="function">
    <text evidence="2">The glycine cleavage system catalyzes the degradation of glycine. The H protein shuttles the methylamine group of glycine from the P protein to the T protein.</text>
</comment>
<dbReference type="NCBIfam" id="NF002270">
    <property type="entry name" value="PRK01202.1"/>
    <property type="match status" value="1"/>
</dbReference>
<comment type="similarity">
    <text evidence="2">Belongs to the GcvH family.</text>
</comment>
<comment type="subunit">
    <text evidence="2">The glycine cleavage system is composed of four proteins: P, T, L and H.</text>
</comment>
<dbReference type="PANTHER" id="PTHR11715">
    <property type="entry name" value="GLYCINE CLEAVAGE SYSTEM H PROTEIN"/>
    <property type="match status" value="1"/>
</dbReference>
<comment type="caution">
    <text evidence="4">The sequence shown here is derived from an EMBL/GenBank/DDBJ whole genome shotgun (WGS) entry which is preliminary data.</text>
</comment>
<dbReference type="GO" id="GO:0005829">
    <property type="term" value="C:cytosol"/>
    <property type="evidence" value="ECO:0007669"/>
    <property type="project" value="TreeGrafter"/>
</dbReference>
<dbReference type="PROSITE" id="PS50968">
    <property type="entry name" value="BIOTINYL_LIPOYL"/>
    <property type="match status" value="1"/>
</dbReference>
<organism evidence="4 5">
    <name type="scientific">Candidatus Acidulodesulfobacterium acidiphilum</name>
    <dbReference type="NCBI Taxonomy" id="2597224"/>
    <lineage>
        <taxon>Bacteria</taxon>
        <taxon>Deltaproteobacteria</taxon>
        <taxon>Candidatus Acidulodesulfobacterales</taxon>
        <taxon>Candidatus Acidulodesulfobacterium</taxon>
    </lineage>
</organism>
<dbReference type="HAMAP" id="MF_00272">
    <property type="entry name" value="GcvH"/>
    <property type="match status" value="1"/>
</dbReference>
<protein>
    <recommendedName>
        <fullName evidence="2">Glycine cleavage system H protein</fullName>
    </recommendedName>
</protein>
<evidence type="ECO:0000313" key="5">
    <source>
        <dbReference type="Proteomes" id="UP000322454"/>
    </source>
</evidence>
<dbReference type="AlphaFoldDB" id="A0A520X980"/>
<evidence type="ECO:0000256" key="2">
    <source>
        <dbReference type="HAMAP-Rule" id="MF_00272"/>
    </source>
</evidence>
<sequence length="146" mass="15716">MPSKINGCDIPEDLYYSVEKHVWGKLGDDGIVTVGMTSVAQSLAGKLLYLTPKKVGQKIAQLKSVATVESGKYVGPVPAPFSGEITEINDEAVKTVSLINSDPYGKGWVCKIKADNIEADKKNLLTGKEAVEAYKKKIEADGIKCE</sequence>
<dbReference type="GO" id="GO:0009249">
    <property type="term" value="P:protein lipoylation"/>
    <property type="evidence" value="ECO:0007669"/>
    <property type="project" value="TreeGrafter"/>
</dbReference>
<dbReference type="CDD" id="cd06848">
    <property type="entry name" value="GCS_H"/>
    <property type="match status" value="1"/>
</dbReference>
<dbReference type="InterPro" id="IPR011053">
    <property type="entry name" value="Single_hybrid_motif"/>
</dbReference>
<feature type="domain" description="Lipoyl-binding" evidence="3">
    <location>
        <begin position="31"/>
        <end position="113"/>
    </location>
</feature>
<comment type="cofactor">
    <cofactor evidence="2">
        <name>(R)-lipoate</name>
        <dbReference type="ChEBI" id="CHEBI:83088"/>
    </cofactor>
    <text evidence="2">Binds 1 lipoyl cofactor covalently.</text>
</comment>
<reference evidence="4 5" key="1">
    <citation type="submission" date="2019-01" db="EMBL/GenBank/DDBJ databases">
        <title>Insights into ecological role of a new deltaproteobacterial order Candidatus Sinidesulfobacterales (Sva0485) by metagenomics and metatranscriptomics.</title>
        <authorList>
            <person name="Tan S."/>
            <person name="Liu J."/>
            <person name="Fang Y."/>
            <person name="Hedlund B."/>
            <person name="Lian Z.-H."/>
            <person name="Huang L.-Y."/>
            <person name="Li J.-T."/>
            <person name="Huang L.-N."/>
            <person name="Li W.-J."/>
            <person name="Jiang H.-C."/>
            <person name="Dong H.-L."/>
            <person name="Shu W.-S."/>
        </authorList>
    </citation>
    <scope>NUCLEOTIDE SEQUENCE [LARGE SCALE GENOMIC DNA]</scope>
    <source>
        <strain evidence="4">AP4</strain>
    </source>
</reference>
<dbReference type="InterPro" id="IPR002930">
    <property type="entry name" value="GCV_H"/>
</dbReference>
<dbReference type="InterPro" id="IPR033753">
    <property type="entry name" value="GCV_H/Fam206"/>
</dbReference>
<dbReference type="Pfam" id="PF01597">
    <property type="entry name" value="GCV_H"/>
    <property type="match status" value="1"/>
</dbReference>
<dbReference type="SUPFAM" id="SSF51230">
    <property type="entry name" value="Single hybrid motif"/>
    <property type="match status" value="1"/>
</dbReference>
<name>A0A520X980_9DELT</name>
<dbReference type="EMBL" id="SHMQ01000031">
    <property type="protein sequence ID" value="RZV37733.1"/>
    <property type="molecule type" value="Genomic_DNA"/>
</dbReference>